<evidence type="ECO:0000256" key="3">
    <source>
        <dbReference type="SAM" id="Phobius"/>
    </source>
</evidence>
<dbReference type="OrthoDB" id="776842at2759"/>
<dbReference type="PANTHER" id="PTHR48056">
    <property type="entry name" value="LRR RECEPTOR-LIKE SERINE/THREONINE-PROTEIN KINASE-RELATED"/>
    <property type="match status" value="1"/>
</dbReference>
<keyword evidence="3" id="KW-0812">Transmembrane</keyword>
<dbReference type="PANTHER" id="PTHR48056:SF42">
    <property type="entry name" value="MDIS1-INTERACTING RECEPTOR LIKE KINASE 2-LIKE"/>
    <property type="match status" value="1"/>
</dbReference>
<feature type="transmembrane region" description="Helical" evidence="3">
    <location>
        <begin position="82"/>
        <end position="103"/>
    </location>
</feature>
<comment type="caution">
    <text evidence="4">The sequence shown here is derived from an EMBL/GenBank/DDBJ whole genome shotgun (WGS) entry which is preliminary data.</text>
</comment>
<evidence type="ECO:0000256" key="1">
    <source>
        <dbReference type="ARBA" id="ARBA00022614"/>
    </source>
</evidence>
<keyword evidence="5" id="KW-1185">Reference proteome</keyword>
<evidence type="ECO:0000256" key="2">
    <source>
        <dbReference type="ARBA" id="ARBA00022737"/>
    </source>
</evidence>
<sequence>MSAAGGQFSDASDSGSLVRCVSVGFSTLSSMTLPSCWTFAPKSVVIDGSSPSVILEDPLEIDERSVMFCSQRRSVSHLGRKLYRSWSFILLLVATVFLFTVRFTSNLKSRRCRILPTARPSTYSPTTAVPSYAPSPRPSDQRLENVIQCASILSSKNIDSKSDLSRWKAVEYFYSGGGRNIDTNDCANKESFFSTMYSLIVVRESMNIANPTWNDDNKQVSDLLDVCRWKRLHCSSVGGLLSITKLSLNNADLNGTIPPEISGFLRLEAIVAFSNPKLNGNIPSEVGLLSNIKDMQLHFTNVSGTVPISLGTLSSLSSLRLYDTRLEGFMPQEVCSLRDAGNLTVLEADCTLLECNCCTKCKNLDGAVLEA</sequence>
<proteinExistence type="predicted"/>
<evidence type="ECO:0000313" key="5">
    <source>
        <dbReference type="Proteomes" id="UP000693970"/>
    </source>
</evidence>
<dbReference type="Proteomes" id="UP000693970">
    <property type="component" value="Unassembled WGS sequence"/>
</dbReference>
<keyword evidence="3" id="KW-0472">Membrane</keyword>
<keyword evidence="3" id="KW-1133">Transmembrane helix</keyword>
<dbReference type="AlphaFoldDB" id="A0A9K3LMP5"/>
<evidence type="ECO:0000313" key="4">
    <source>
        <dbReference type="EMBL" id="KAG7365270.1"/>
    </source>
</evidence>
<organism evidence="4 5">
    <name type="scientific">Nitzschia inconspicua</name>
    <dbReference type="NCBI Taxonomy" id="303405"/>
    <lineage>
        <taxon>Eukaryota</taxon>
        <taxon>Sar</taxon>
        <taxon>Stramenopiles</taxon>
        <taxon>Ochrophyta</taxon>
        <taxon>Bacillariophyta</taxon>
        <taxon>Bacillariophyceae</taxon>
        <taxon>Bacillariophycidae</taxon>
        <taxon>Bacillariales</taxon>
        <taxon>Bacillariaceae</taxon>
        <taxon>Nitzschia</taxon>
    </lineage>
</organism>
<keyword evidence="1" id="KW-0433">Leucine-rich repeat</keyword>
<keyword evidence="2" id="KW-0677">Repeat</keyword>
<accession>A0A9K3LMP5</accession>
<dbReference type="InterPro" id="IPR050647">
    <property type="entry name" value="Plant_LRR-RLKs"/>
</dbReference>
<name>A0A9K3LMP5_9STRA</name>
<reference evidence="4" key="2">
    <citation type="submission" date="2021-04" db="EMBL/GenBank/DDBJ databases">
        <authorList>
            <person name="Podell S."/>
        </authorList>
    </citation>
    <scope>NUCLEOTIDE SEQUENCE</scope>
    <source>
        <strain evidence="4">Hildebrandi</strain>
    </source>
</reference>
<dbReference type="EMBL" id="JAGRRH010000009">
    <property type="protein sequence ID" value="KAG7365270.1"/>
    <property type="molecule type" value="Genomic_DNA"/>
</dbReference>
<gene>
    <name evidence="4" type="ORF">IV203_038473</name>
</gene>
<reference evidence="4" key="1">
    <citation type="journal article" date="2021" name="Sci. Rep.">
        <title>Diploid genomic architecture of Nitzschia inconspicua, an elite biomass production diatom.</title>
        <authorList>
            <person name="Oliver A."/>
            <person name="Podell S."/>
            <person name="Pinowska A."/>
            <person name="Traller J.C."/>
            <person name="Smith S.R."/>
            <person name="McClure R."/>
            <person name="Beliaev A."/>
            <person name="Bohutskyi P."/>
            <person name="Hill E.A."/>
            <person name="Rabines A."/>
            <person name="Zheng H."/>
            <person name="Allen L.Z."/>
            <person name="Kuo A."/>
            <person name="Grigoriev I.V."/>
            <person name="Allen A.E."/>
            <person name="Hazlebeck D."/>
            <person name="Allen E.E."/>
        </authorList>
    </citation>
    <scope>NUCLEOTIDE SEQUENCE</scope>
    <source>
        <strain evidence="4">Hildebrandi</strain>
    </source>
</reference>
<protein>
    <submittedName>
        <fullName evidence="4">Uncharacterized protein</fullName>
    </submittedName>
</protein>
<dbReference type="GO" id="GO:0033612">
    <property type="term" value="F:receptor serine/threonine kinase binding"/>
    <property type="evidence" value="ECO:0007669"/>
    <property type="project" value="TreeGrafter"/>
</dbReference>